<organism evidence="1 2">
    <name type="scientific">Austropuccinia psidii MF-1</name>
    <dbReference type="NCBI Taxonomy" id="1389203"/>
    <lineage>
        <taxon>Eukaryota</taxon>
        <taxon>Fungi</taxon>
        <taxon>Dikarya</taxon>
        <taxon>Basidiomycota</taxon>
        <taxon>Pucciniomycotina</taxon>
        <taxon>Pucciniomycetes</taxon>
        <taxon>Pucciniales</taxon>
        <taxon>Sphaerophragmiaceae</taxon>
        <taxon>Austropuccinia</taxon>
    </lineage>
</organism>
<name>A0A9Q3BA87_9BASI</name>
<dbReference type="EMBL" id="AVOT02000185">
    <property type="protein sequence ID" value="MBW0461583.1"/>
    <property type="molecule type" value="Genomic_DNA"/>
</dbReference>
<sequence length="98" mass="11153">MSPVHLRNQSEDRKGMFRIRKIGTGHLEHCSGRQYTEGNYTHSAIHLPILQKPQKSGLEGYGSAYSAPSTPKRFIPMEHAQQEVQPSITLARTWRKLP</sequence>
<comment type="caution">
    <text evidence="1">The sequence shown here is derived from an EMBL/GenBank/DDBJ whole genome shotgun (WGS) entry which is preliminary data.</text>
</comment>
<proteinExistence type="predicted"/>
<reference evidence="1" key="1">
    <citation type="submission" date="2021-03" db="EMBL/GenBank/DDBJ databases">
        <title>Draft genome sequence of rust myrtle Austropuccinia psidii MF-1, a brazilian biotype.</title>
        <authorList>
            <person name="Quecine M.C."/>
            <person name="Pachon D.M.R."/>
            <person name="Bonatelli M.L."/>
            <person name="Correr F.H."/>
            <person name="Franceschini L.M."/>
            <person name="Leite T.F."/>
            <person name="Margarido G.R.A."/>
            <person name="Almeida C.A."/>
            <person name="Ferrarezi J.A."/>
            <person name="Labate C.A."/>
        </authorList>
    </citation>
    <scope>NUCLEOTIDE SEQUENCE</scope>
    <source>
        <strain evidence="1">MF-1</strain>
    </source>
</reference>
<dbReference type="AlphaFoldDB" id="A0A9Q3BA87"/>
<accession>A0A9Q3BA87</accession>
<gene>
    <name evidence="1" type="ORF">O181_001298</name>
</gene>
<evidence type="ECO:0000313" key="2">
    <source>
        <dbReference type="Proteomes" id="UP000765509"/>
    </source>
</evidence>
<evidence type="ECO:0000313" key="1">
    <source>
        <dbReference type="EMBL" id="MBW0461583.1"/>
    </source>
</evidence>
<dbReference type="Proteomes" id="UP000765509">
    <property type="component" value="Unassembled WGS sequence"/>
</dbReference>
<protein>
    <submittedName>
        <fullName evidence="1">Uncharacterized protein</fullName>
    </submittedName>
</protein>
<keyword evidence="2" id="KW-1185">Reference proteome</keyword>